<dbReference type="EC" id="1.17.4.1" evidence="2"/>
<reference evidence="8 9" key="1">
    <citation type="submission" date="2016-03" db="EMBL/GenBank/DDBJ databases">
        <title>Draft genome sequence of Gluconobacter cerinus strain CECT 9110.</title>
        <authorList>
            <person name="Sainz F."/>
            <person name="Mas A."/>
            <person name="Torija M.J."/>
        </authorList>
    </citation>
    <scope>NUCLEOTIDE SEQUENCE [LARGE SCALE GENOMIC DNA]</scope>
    <source>
        <strain evidence="8 9">CECT 9110</strain>
    </source>
</reference>
<proteinExistence type="inferred from homology"/>
<evidence type="ECO:0000256" key="4">
    <source>
        <dbReference type="ARBA" id="ARBA00022741"/>
    </source>
</evidence>
<sequence length="493" mass="52409">MRTLRVTTDPDDSATRSVTLPAAWEDDAAQALAQITQNGGPIRLSTEAARWVDTIDACPPLPGTPANAPSPARSLSYLLLMRQLAPNIALWGRHPDEIPGFVVRLSGFVQEDGFAPEHFVACLKLACDSLRRLHAATRVERTGELPLFDLPADPSEEPAGIILLTDLDACLASMGLDYDSDAGREAARAIAALATSIAHAGTNLSLPTIPACASLPGLRTLAAEACAAMEGQHLSPVETGFSGPGPVDALLGVESCGLAPVFSPLRSDGHLRASTLARLAYRGLTPESALAMALAGEAPLPPTRPEAHAAMHKAMERSVDFLPELPEPELANLRAKLERGARRQLPMRQTGFTQRTAVGGHSLFMRTSEFEDGTLGEVSIIPTRETPMARGLMDCLGQAVSIGLQFGAPLDAFVERFAYTRFGPAGTVEGDPGAAYASSMLDYAFRTLSEAYLGQHMPDAPQIEPNAEDTSPMLPFDHSSGDTPRGRRLRLVS</sequence>
<comment type="catalytic activity">
    <reaction evidence="5">
        <text>a 2'-deoxyribonucleoside 5'-diphosphate + [thioredoxin]-disulfide + H2O = a ribonucleoside 5'-diphosphate + [thioredoxin]-dithiol</text>
        <dbReference type="Rhea" id="RHEA:23252"/>
        <dbReference type="Rhea" id="RHEA-COMP:10698"/>
        <dbReference type="Rhea" id="RHEA-COMP:10700"/>
        <dbReference type="ChEBI" id="CHEBI:15377"/>
        <dbReference type="ChEBI" id="CHEBI:29950"/>
        <dbReference type="ChEBI" id="CHEBI:50058"/>
        <dbReference type="ChEBI" id="CHEBI:57930"/>
        <dbReference type="ChEBI" id="CHEBI:73316"/>
        <dbReference type="EC" id="1.17.4.1"/>
    </reaction>
</comment>
<evidence type="ECO:0000313" key="8">
    <source>
        <dbReference type="EMBL" id="OAJ66254.1"/>
    </source>
</evidence>
<evidence type="ECO:0000256" key="5">
    <source>
        <dbReference type="ARBA" id="ARBA00047754"/>
    </source>
</evidence>
<dbReference type="GO" id="GO:0071897">
    <property type="term" value="P:DNA biosynthetic process"/>
    <property type="evidence" value="ECO:0007669"/>
    <property type="project" value="UniProtKB-KW"/>
</dbReference>
<evidence type="ECO:0000256" key="3">
    <source>
        <dbReference type="ARBA" id="ARBA00022634"/>
    </source>
</evidence>
<evidence type="ECO:0000256" key="2">
    <source>
        <dbReference type="ARBA" id="ARBA00012274"/>
    </source>
</evidence>
<dbReference type="Pfam" id="PF12637">
    <property type="entry name" value="TSCPD"/>
    <property type="match status" value="1"/>
</dbReference>
<comment type="caution">
    <text evidence="8">The sequence shown here is derived from an EMBL/GenBank/DDBJ whole genome shotgun (WGS) entry which is preliminary data.</text>
</comment>
<dbReference type="EMBL" id="LUTU01000018">
    <property type="protein sequence ID" value="OAJ66254.1"/>
    <property type="molecule type" value="Genomic_DNA"/>
</dbReference>
<name>A0A1B6VGB5_9PROT</name>
<dbReference type="InterPro" id="IPR024434">
    <property type="entry name" value="TSCPD_dom"/>
</dbReference>
<accession>A0A1B6VGB5</accession>
<evidence type="ECO:0000259" key="7">
    <source>
        <dbReference type="Pfam" id="PF12637"/>
    </source>
</evidence>
<dbReference type="Proteomes" id="UP000077786">
    <property type="component" value="Unassembled WGS sequence"/>
</dbReference>
<feature type="region of interest" description="Disordered" evidence="6">
    <location>
        <begin position="457"/>
        <end position="493"/>
    </location>
</feature>
<protein>
    <recommendedName>
        <fullName evidence="2">ribonucleoside-diphosphate reductase</fullName>
        <ecNumber evidence="2">1.17.4.1</ecNumber>
    </recommendedName>
</protein>
<keyword evidence="4" id="KW-0547">Nucleotide-binding</keyword>
<evidence type="ECO:0000256" key="6">
    <source>
        <dbReference type="SAM" id="MobiDB-lite"/>
    </source>
</evidence>
<evidence type="ECO:0000313" key="9">
    <source>
        <dbReference type="Proteomes" id="UP000077786"/>
    </source>
</evidence>
<dbReference type="GO" id="GO:0000166">
    <property type="term" value="F:nucleotide binding"/>
    <property type="evidence" value="ECO:0007669"/>
    <property type="project" value="UniProtKB-KW"/>
</dbReference>
<feature type="domain" description="TSCPD" evidence="7">
    <location>
        <begin position="346"/>
        <end position="452"/>
    </location>
</feature>
<keyword evidence="3" id="KW-0237">DNA synthesis</keyword>
<comment type="similarity">
    <text evidence="1">Belongs to the ribonucleoside diphosphate reductase class-2 family.</text>
</comment>
<dbReference type="GO" id="GO:0004748">
    <property type="term" value="F:ribonucleoside-diphosphate reductase activity, thioredoxin disulfide as acceptor"/>
    <property type="evidence" value="ECO:0007669"/>
    <property type="project" value="UniProtKB-EC"/>
</dbReference>
<dbReference type="PATRIC" id="fig|38307.3.peg.3249"/>
<organism evidence="8 9">
    <name type="scientific">Gluconobacter cerinus</name>
    <dbReference type="NCBI Taxonomy" id="38307"/>
    <lineage>
        <taxon>Bacteria</taxon>
        <taxon>Pseudomonadati</taxon>
        <taxon>Pseudomonadota</taxon>
        <taxon>Alphaproteobacteria</taxon>
        <taxon>Acetobacterales</taxon>
        <taxon>Acetobacteraceae</taxon>
        <taxon>Gluconobacter</taxon>
    </lineage>
</organism>
<gene>
    <name evidence="8" type="ORF">A0123_03107</name>
</gene>
<evidence type="ECO:0000256" key="1">
    <source>
        <dbReference type="ARBA" id="ARBA00007405"/>
    </source>
</evidence>
<dbReference type="AlphaFoldDB" id="A0A1B6VGB5"/>